<feature type="region of interest" description="Disordered" evidence="1">
    <location>
        <begin position="1"/>
        <end position="105"/>
    </location>
</feature>
<evidence type="ECO:0000313" key="2">
    <source>
        <dbReference type="EMBL" id="MFC7257366.1"/>
    </source>
</evidence>
<dbReference type="RefSeq" id="WP_379707058.1">
    <property type="nucleotide sequence ID" value="NZ_JBHTAT010000006.1"/>
</dbReference>
<protein>
    <submittedName>
        <fullName evidence="2">Uncharacterized protein</fullName>
    </submittedName>
</protein>
<evidence type="ECO:0000256" key="1">
    <source>
        <dbReference type="SAM" id="MobiDB-lite"/>
    </source>
</evidence>
<dbReference type="AlphaFoldDB" id="A0ABD6A3V7"/>
<accession>A0ABD6A3V7</accession>
<name>A0ABD6A3V7_9EURY</name>
<gene>
    <name evidence="2" type="ORF">ACFQKE_19140</name>
</gene>
<organism evidence="2 3">
    <name type="scientific">Haloplanus litoreus</name>
    <dbReference type="NCBI Taxonomy" id="767515"/>
    <lineage>
        <taxon>Archaea</taxon>
        <taxon>Methanobacteriati</taxon>
        <taxon>Methanobacteriota</taxon>
        <taxon>Stenosarchaea group</taxon>
        <taxon>Halobacteria</taxon>
        <taxon>Halobacteriales</taxon>
        <taxon>Haloferacaceae</taxon>
        <taxon>Haloplanus</taxon>
    </lineage>
</organism>
<feature type="compositionally biased region" description="Low complexity" evidence="1">
    <location>
        <begin position="72"/>
        <end position="93"/>
    </location>
</feature>
<comment type="caution">
    <text evidence="2">The sequence shown here is derived from an EMBL/GenBank/DDBJ whole genome shotgun (WGS) entry which is preliminary data.</text>
</comment>
<dbReference type="Proteomes" id="UP001596434">
    <property type="component" value="Unassembled WGS sequence"/>
</dbReference>
<keyword evidence="3" id="KW-1185">Reference proteome</keyword>
<reference evidence="2 3" key="1">
    <citation type="journal article" date="2019" name="Int. J. Syst. Evol. Microbiol.">
        <title>The Global Catalogue of Microorganisms (GCM) 10K type strain sequencing project: providing services to taxonomists for standard genome sequencing and annotation.</title>
        <authorList>
            <consortium name="The Broad Institute Genomics Platform"/>
            <consortium name="The Broad Institute Genome Sequencing Center for Infectious Disease"/>
            <person name="Wu L."/>
            <person name="Ma J."/>
        </authorList>
    </citation>
    <scope>NUCLEOTIDE SEQUENCE [LARGE SCALE GENOMIC DNA]</scope>
    <source>
        <strain evidence="2 3">GX21</strain>
    </source>
</reference>
<dbReference type="EMBL" id="JBHTAT010000006">
    <property type="protein sequence ID" value="MFC7257366.1"/>
    <property type="molecule type" value="Genomic_DNA"/>
</dbReference>
<proteinExistence type="predicted"/>
<feature type="compositionally biased region" description="Basic and acidic residues" evidence="1">
    <location>
        <begin position="1"/>
        <end position="14"/>
    </location>
</feature>
<sequence>MTRKSERELERALETLDDDADGNRIQVLFRDDRTDGLVDGDGEPADPDPGADTIIVNESVVMSRERAEAEGARSSARPRASTSPTRTTSSAWPRGEHDSALGAGDCADSRQTLRWRLSSGDTGGCADGGCRRVRAQREHRLSGMAT</sequence>
<evidence type="ECO:0000313" key="3">
    <source>
        <dbReference type="Proteomes" id="UP001596434"/>
    </source>
</evidence>